<dbReference type="Pfam" id="PF00704">
    <property type="entry name" value="Glyco_hydro_18"/>
    <property type="match status" value="1"/>
</dbReference>
<evidence type="ECO:0000256" key="2">
    <source>
        <dbReference type="ARBA" id="ARBA00008682"/>
    </source>
</evidence>
<evidence type="ECO:0000256" key="7">
    <source>
        <dbReference type="ARBA" id="ARBA00023295"/>
    </source>
</evidence>
<feature type="signal peptide" evidence="11">
    <location>
        <begin position="1"/>
        <end position="26"/>
    </location>
</feature>
<dbReference type="Pfam" id="PF02839">
    <property type="entry name" value="CBM_5_12"/>
    <property type="match status" value="1"/>
</dbReference>
<dbReference type="FunFam" id="3.10.50.10:FF:000005">
    <property type="entry name" value="Endochitinase B1"/>
    <property type="match status" value="1"/>
</dbReference>
<dbReference type="InterPro" id="IPR050314">
    <property type="entry name" value="Glycosyl_Hydrlase_18"/>
</dbReference>
<dbReference type="PROSITE" id="PS01095">
    <property type="entry name" value="GH18_1"/>
    <property type="match status" value="1"/>
</dbReference>
<dbReference type="Gene3D" id="2.10.10.20">
    <property type="entry name" value="Carbohydrate-binding module superfamily 5/12"/>
    <property type="match status" value="1"/>
</dbReference>
<dbReference type="InterPro" id="IPR003610">
    <property type="entry name" value="CBM5/12"/>
</dbReference>
<dbReference type="PROSITE" id="PS51910">
    <property type="entry name" value="GH18_2"/>
    <property type="match status" value="1"/>
</dbReference>
<keyword evidence="5" id="KW-0146">Chitin degradation</keyword>
<dbReference type="Gene3D" id="3.10.50.10">
    <property type="match status" value="1"/>
</dbReference>
<keyword evidence="6" id="KW-0119">Carbohydrate metabolism</keyword>
<dbReference type="SUPFAM" id="SSF51055">
    <property type="entry name" value="Carbohydrate binding domain"/>
    <property type="match status" value="1"/>
</dbReference>
<reference evidence="13" key="1">
    <citation type="submission" date="2020-11" db="EMBL/GenBank/DDBJ databases">
        <authorList>
            <consortium name="DOE Joint Genome Institute"/>
            <person name="Ahrendt S."/>
            <person name="Riley R."/>
            <person name="Andreopoulos W."/>
            <person name="Labutti K."/>
            <person name="Pangilinan J."/>
            <person name="Ruiz-Duenas F.J."/>
            <person name="Barrasa J.M."/>
            <person name="Sanchez-Garcia M."/>
            <person name="Camarero S."/>
            <person name="Miyauchi S."/>
            <person name="Serrano A."/>
            <person name="Linde D."/>
            <person name="Babiker R."/>
            <person name="Drula E."/>
            <person name="Ayuso-Fernandez I."/>
            <person name="Pacheco R."/>
            <person name="Padilla G."/>
            <person name="Ferreira P."/>
            <person name="Barriuso J."/>
            <person name="Kellner H."/>
            <person name="Castanera R."/>
            <person name="Alfaro M."/>
            <person name="Ramirez L."/>
            <person name="Pisabarro A.G."/>
            <person name="Kuo A."/>
            <person name="Tritt A."/>
            <person name="Lipzen A."/>
            <person name="He G."/>
            <person name="Yan M."/>
            <person name="Ng V."/>
            <person name="Cullen D."/>
            <person name="Martin F."/>
            <person name="Rosso M.-N."/>
            <person name="Henrissat B."/>
            <person name="Hibbett D."/>
            <person name="Martinez A.T."/>
            <person name="Grigoriev I.V."/>
        </authorList>
    </citation>
    <scope>NUCLEOTIDE SEQUENCE</scope>
    <source>
        <strain evidence="13">CBS 506.95</strain>
    </source>
</reference>
<dbReference type="SUPFAM" id="SSF51445">
    <property type="entry name" value="(Trans)glycosidases"/>
    <property type="match status" value="1"/>
</dbReference>
<dbReference type="InterPro" id="IPR011583">
    <property type="entry name" value="Chitinase_II/V-like_cat"/>
</dbReference>
<feature type="domain" description="GH18" evidence="12">
    <location>
        <begin position="61"/>
        <end position="441"/>
    </location>
</feature>
<dbReference type="GO" id="GO:0008061">
    <property type="term" value="F:chitin binding"/>
    <property type="evidence" value="ECO:0007669"/>
    <property type="project" value="InterPro"/>
</dbReference>
<feature type="chain" id="PRO_5040201169" description="chitinase" evidence="11">
    <location>
        <begin position="27"/>
        <end position="534"/>
    </location>
</feature>
<evidence type="ECO:0000256" key="3">
    <source>
        <dbReference type="ARBA" id="ARBA00012729"/>
    </source>
</evidence>
<evidence type="ECO:0000259" key="12">
    <source>
        <dbReference type="PROSITE" id="PS51910"/>
    </source>
</evidence>
<evidence type="ECO:0000313" key="13">
    <source>
        <dbReference type="EMBL" id="KAF9524949.1"/>
    </source>
</evidence>
<dbReference type="InterPro" id="IPR017853">
    <property type="entry name" value="GH"/>
</dbReference>
<evidence type="ECO:0000256" key="6">
    <source>
        <dbReference type="ARBA" id="ARBA00023277"/>
    </source>
</evidence>
<dbReference type="AlphaFoldDB" id="A0A9P6E9U1"/>
<comment type="caution">
    <text evidence="13">The sequence shown here is derived from an EMBL/GenBank/DDBJ whole genome shotgun (WGS) entry which is preliminary data.</text>
</comment>
<dbReference type="EC" id="3.2.1.14" evidence="3"/>
<evidence type="ECO:0000256" key="8">
    <source>
        <dbReference type="ARBA" id="ARBA00023326"/>
    </source>
</evidence>
<dbReference type="SMART" id="SM00636">
    <property type="entry name" value="Glyco_18"/>
    <property type="match status" value="1"/>
</dbReference>
<organism evidence="13 14">
    <name type="scientific">Crepidotus variabilis</name>
    <dbReference type="NCBI Taxonomy" id="179855"/>
    <lineage>
        <taxon>Eukaryota</taxon>
        <taxon>Fungi</taxon>
        <taxon>Dikarya</taxon>
        <taxon>Basidiomycota</taxon>
        <taxon>Agaricomycotina</taxon>
        <taxon>Agaricomycetes</taxon>
        <taxon>Agaricomycetidae</taxon>
        <taxon>Agaricales</taxon>
        <taxon>Agaricineae</taxon>
        <taxon>Crepidotaceae</taxon>
        <taxon>Crepidotus</taxon>
    </lineage>
</organism>
<feature type="compositionally biased region" description="Low complexity" evidence="10">
    <location>
        <begin position="464"/>
        <end position="474"/>
    </location>
</feature>
<evidence type="ECO:0000256" key="11">
    <source>
        <dbReference type="SAM" id="SignalP"/>
    </source>
</evidence>
<accession>A0A9P6E9U1</accession>
<dbReference type="CDD" id="cd06548">
    <property type="entry name" value="GH18_chitinase"/>
    <property type="match status" value="1"/>
</dbReference>
<dbReference type="InterPro" id="IPR001579">
    <property type="entry name" value="Glyco_hydro_18_chit_AS"/>
</dbReference>
<dbReference type="GO" id="GO:0005576">
    <property type="term" value="C:extracellular region"/>
    <property type="evidence" value="ECO:0007669"/>
    <property type="project" value="InterPro"/>
</dbReference>
<keyword evidence="11" id="KW-0732">Signal</keyword>
<dbReference type="Gene3D" id="3.20.20.80">
    <property type="entry name" value="Glycosidases"/>
    <property type="match status" value="1"/>
</dbReference>
<comment type="similarity">
    <text evidence="2">Belongs to the glycosyl hydrolase 18 family. Chitinase class V subfamily.</text>
</comment>
<keyword evidence="4 9" id="KW-0378">Hydrolase</keyword>
<dbReference type="Proteomes" id="UP000807306">
    <property type="component" value="Unassembled WGS sequence"/>
</dbReference>
<dbReference type="InterPro" id="IPR036573">
    <property type="entry name" value="CBM_sf_5/12"/>
</dbReference>
<dbReference type="GO" id="GO:0030246">
    <property type="term" value="F:carbohydrate binding"/>
    <property type="evidence" value="ECO:0007669"/>
    <property type="project" value="InterPro"/>
</dbReference>
<name>A0A9P6E9U1_9AGAR</name>
<dbReference type="SMART" id="SM00495">
    <property type="entry name" value="ChtBD3"/>
    <property type="match status" value="1"/>
</dbReference>
<dbReference type="SUPFAM" id="SSF54556">
    <property type="entry name" value="Chitinase insertion domain"/>
    <property type="match status" value="1"/>
</dbReference>
<evidence type="ECO:0000256" key="1">
    <source>
        <dbReference type="ARBA" id="ARBA00000822"/>
    </source>
</evidence>
<evidence type="ECO:0000256" key="9">
    <source>
        <dbReference type="RuleBase" id="RU000489"/>
    </source>
</evidence>
<dbReference type="PANTHER" id="PTHR11177">
    <property type="entry name" value="CHITINASE"/>
    <property type="match status" value="1"/>
</dbReference>
<dbReference type="InterPro" id="IPR029070">
    <property type="entry name" value="Chitinase_insertion_sf"/>
</dbReference>
<dbReference type="PANTHER" id="PTHR11177:SF317">
    <property type="entry name" value="CHITINASE 12-RELATED"/>
    <property type="match status" value="1"/>
</dbReference>
<dbReference type="GO" id="GO:0006032">
    <property type="term" value="P:chitin catabolic process"/>
    <property type="evidence" value="ECO:0007669"/>
    <property type="project" value="UniProtKB-KW"/>
</dbReference>
<keyword evidence="14" id="KW-1185">Reference proteome</keyword>
<keyword evidence="7 9" id="KW-0326">Glycosidase</keyword>
<dbReference type="GO" id="GO:0008843">
    <property type="term" value="F:endochitinase activity"/>
    <property type="evidence" value="ECO:0007669"/>
    <property type="project" value="UniProtKB-EC"/>
</dbReference>
<protein>
    <recommendedName>
        <fullName evidence="3">chitinase</fullName>
        <ecNumber evidence="3">3.2.1.14</ecNumber>
    </recommendedName>
</protein>
<gene>
    <name evidence="13" type="ORF">CPB83DRAFT_772974</name>
</gene>
<keyword evidence="8" id="KW-0624">Polysaccharide degradation</keyword>
<dbReference type="OrthoDB" id="76388at2759"/>
<sequence length="534" mass="57780">MASYRFSLRLLSILVATLAVLIPVEATQVMHRPARYRGRPNILPVANDVKVNVIERRATGKTSFAYFTNWGIYGANFQPTDIVSGPLTHILYSFADVDTTSGAIKLTDSYADQEKHFATDSWSEPGNNLYGCLKQLYLFKLQKRNLKVLLSIGGWTYSQAGHFNFVTNPSARATFVSSAVQLIEDYGFDGIDIDFEYPASSEQGQGLADLLTALRSAFDILQSRKGDATRYLVTAAVAAGPLNYANYKVAQMNTALDYWNLMASSLNLHARFAGWLNLCPQAYDYSGSWLTYADNQANVYGGARTGYQTDAAIKWYTGNGALASKINLGMPLYGRAFENTNGLGQPYSGIGPGTIEAGIYSYKSLPIAGAQVFENATDITSYSYDSAKKELVSYDTPNIVKLKTDYIKAKGLAGSMFWELSTDKVGSQSLIQASANGLGTLDQTQNHISFPNSKWDNIRNNMAGGTPTTTTSPPTGTPPPGSGQCAGVGTWSVSAIYTGGMKAIYNGHLWTASWWTQGDTPGGSVGVWQDGGAC</sequence>
<feature type="region of interest" description="Disordered" evidence="10">
    <location>
        <begin position="456"/>
        <end position="484"/>
    </location>
</feature>
<evidence type="ECO:0000256" key="5">
    <source>
        <dbReference type="ARBA" id="ARBA00023024"/>
    </source>
</evidence>
<evidence type="ECO:0000256" key="4">
    <source>
        <dbReference type="ARBA" id="ARBA00022801"/>
    </source>
</evidence>
<proteinExistence type="inferred from homology"/>
<dbReference type="CDD" id="cd12215">
    <property type="entry name" value="ChiC_BD"/>
    <property type="match status" value="1"/>
</dbReference>
<comment type="catalytic activity">
    <reaction evidence="1">
        <text>Random endo-hydrolysis of N-acetyl-beta-D-glucosaminide (1-&gt;4)-beta-linkages in chitin and chitodextrins.</text>
        <dbReference type="EC" id="3.2.1.14"/>
    </reaction>
</comment>
<dbReference type="EMBL" id="MU157891">
    <property type="protein sequence ID" value="KAF9524949.1"/>
    <property type="molecule type" value="Genomic_DNA"/>
</dbReference>
<evidence type="ECO:0000313" key="14">
    <source>
        <dbReference type="Proteomes" id="UP000807306"/>
    </source>
</evidence>
<dbReference type="GO" id="GO:0000272">
    <property type="term" value="P:polysaccharide catabolic process"/>
    <property type="evidence" value="ECO:0007669"/>
    <property type="project" value="UniProtKB-KW"/>
</dbReference>
<evidence type="ECO:0000256" key="10">
    <source>
        <dbReference type="SAM" id="MobiDB-lite"/>
    </source>
</evidence>
<dbReference type="InterPro" id="IPR001223">
    <property type="entry name" value="Glyco_hydro18_cat"/>
</dbReference>